<reference evidence="9 10" key="1">
    <citation type="submission" date="2023-10" db="EMBL/GenBank/DDBJ databases">
        <title>Bacteria for the degradation of biodegradable plastic PBAT(Polybutylene adipate terephthalate).</title>
        <authorList>
            <person name="Weon H.-Y."/>
            <person name="Yeon J."/>
        </authorList>
    </citation>
    <scope>NUCLEOTIDE SEQUENCE [LARGE SCALE GENOMIC DNA]</scope>
    <source>
        <strain evidence="9 10">SBD 7-3</strain>
    </source>
</reference>
<dbReference type="Pfam" id="PF04239">
    <property type="entry name" value="DUF421"/>
    <property type="match status" value="1"/>
</dbReference>
<organism evidence="9 10">
    <name type="scientific">Piscinibacter gummiphilus</name>
    <dbReference type="NCBI Taxonomy" id="946333"/>
    <lineage>
        <taxon>Bacteria</taxon>
        <taxon>Pseudomonadati</taxon>
        <taxon>Pseudomonadota</taxon>
        <taxon>Betaproteobacteria</taxon>
        <taxon>Burkholderiales</taxon>
        <taxon>Sphaerotilaceae</taxon>
        <taxon>Piscinibacter</taxon>
    </lineage>
</organism>
<name>A0ABZ0CM14_9BURK</name>
<evidence type="ECO:0000256" key="6">
    <source>
        <dbReference type="ARBA" id="ARBA00023136"/>
    </source>
</evidence>
<keyword evidence="4 7" id="KW-0812">Transmembrane</keyword>
<keyword evidence="6 7" id="KW-0472">Membrane</keyword>
<evidence type="ECO:0000313" key="9">
    <source>
        <dbReference type="EMBL" id="WOB06037.1"/>
    </source>
</evidence>
<keyword evidence="3" id="KW-1003">Cell membrane</keyword>
<dbReference type="PANTHER" id="PTHR34582:SF6">
    <property type="entry name" value="UPF0702 TRANSMEMBRANE PROTEIN YCAP"/>
    <property type="match status" value="1"/>
</dbReference>
<accession>A0ABZ0CM14</accession>
<gene>
    <name evidence="9" type="ORF">RXV79_14010</name>
</gene>
<evidence type="ECO:0000256" key="7">
    <source>
        <dbReference type="SAM" id="Phobius"/>
    </source>
</evidence>
<sequence>MFELNLPWWELVARAAIVYVALLVMVRVSGKRTVGQFTPFDLLVVMLLSESVSNALSADDNSVTGGLILAGTLVLLNMVLAIAGSRSRKVEEIAEGTPVLIGRDGKLFEDVLRRERVGVGEVEQALRESDCDLADLKLAFLESDGRFSIQKKKPD</sequence>
<dbReference type="Proteomes" id="UP001303946">
    <property type="component" value="Chromosome"/>
</dbReference>
<dbReference type="PANTHER" id="PTHR34582">
    <property type="entry name" value="UPF0702 TRANSMEMBRANE PROTEIN YCAP"/>
    <property type="match status" value="1"/>
</dbReference>
<protein>
    <submittedName>
        <fullName evidence="9">DUF421 domain-containing protein</fullName>
    </submittedName>
</protein>
<evidence type="ECO:0000256" key="1">
    <source>
        <dbReference type="ARBA" id="ARBA00004651"/>
    </source>
</evidence>
<evidence type="ECO:0000256" key="2">
    <source>
        <dbReference type="ARBA" id="ARBA00006448"/>
    </source>
</evidence>
<keyword evidence="10" id="KW-1185">Reference proteome</keyword>
<feature type="transmembrane region" description="Helical" evidence="7">
    <location>
        <begin position="63"/>
        <end position="83"/>
    </location>
</feature>
<keyword evidence="5 7" id="KW-1133">Transmembrane helix</keyword>
<comment type="subcellular location">
    <subcellularLocation>
        <location evidence="1">Cell membrane</location>
        <topology evidence="1">Multi-pass membrane protein</topology>
    </subcellularLocation>
</comment>
<dbReference type="InterPro" id="IPR023090">
    <property type="entry name" value="UPF0702_alpha/beta_dom_sf"/>
</dbReference>
<comment type="similarity">
    <text evidence="2">Belongs to the UPF0702 family.</text>
</comment>
<dbReference type="InterPro" id="IPR007353">
    <property type="entry name" value="DUF421"/>
</dbReference>
<evidence type="ECO:0000256" key="3">
    <source>
        <dbReference type="ARBA" id="ARBA00022475"/>
    </source>
</evidence>
<feature type="transmembrane region" description="Helical" evidence="7">
    <location>
        <begin position="6"/>
        <end position="28"/>
    </location>
</feature>
<dbReference type="EMBL" id="CP136336">
    <property type="protein sequence ID" value="WOB06037.1"/>
    <property type="molecule type" value="Genomic_DNA"/>
</dbReference>
<evidence type="ECO:0000259" key="8">
    <source>
        <dbReference type="Pfam" id="PF04239"/>
    </source>
</evidence>
<dbReference type="Gene3D" id="3.30.240.20">
    <property type="entry name" value="bsu07140 like domains"/>
    <property type="match status" value="1"/>
</dbReference>
<proteinExistence type="inferred from homology"/>
<evidence type="ECO:0000313" key="10">
    <source>
        <dbReference type="Proteomes" id="UP001303946"/>
    </source>
</evidence>
<dbReference type="RefSeq" id="WP_316698265.1">
    <property type="nucleotide sequence ID" value="NZ_CP136336.1"/>
</dbReference>
<evidence type="ECO:0000256" key="5">
    <source>
        <dbReference type="ARBA" id="ARBA00022989"/>
    </source>
</evidence>
<feature type="domain" description="YetF C-terminal" evidence="8">
    <location>
        <begin position="86"/>
        <end position="153"/>
    </location>
</feature>
<evidence type="ECO:0000256" key="4">
    <source>
        <dbReference type="ARBA" id="ARBA00022692"/>
    </source>
</evidence>